<reference evidence="1" key="1">
    <citation type="submission" date="2020-06" db="EMBL/GenBank/DDBJ databases">
        <title>WGS assembly of Ceratodon purpureus strain R40.</title>
        <authorList>
            <person name="Carey S.B."/>
            <person name="Jenkins J."/>
            <person name="Shu S."/>
            <person name="Lovell J.T."/>
            <person name="Sreedasyam A."/>
            <person name="Maumus F."/>
            <person name="Tiley G.P."/>
            <person name="Fernandez-Pozo N."/>
            <person name="Barry K."/>
            <person name="Chen C."/>
            <person name="Wang M."/>
            <person name="Lipzen A."/>
            <person name="Daum C."/>
            <person name="Saski C.A."/>
            <person name="Payton A.C."/>
            <person name="Mcbreen J.C."/>
            <person name="Conrad R.E."/>
            <person name="Kollar L.M."/>
            <person name="Olsson S."/>
            <person name="Huttunen S."/>
            <person name="Landis J.B."/>
            <person name="Wickett N.J."/>
            <person name="Johnson M.G."/>
            <person name="Rensing S.A."/>
            <person name="Grimwood J."/>
            <person name="Schmutz J."/>
            <person name="Mcdaniel S.F."/>
        </authorList>
    </citation>
    <scope>NUCLEOTIDE SEQUENCE</scope>
    <source>
        <strain evidence="1">R40</strain>
    </source>
</reference>
<proteinExistence type="predicted"/>
<accession>A0A8T0HKT7</accession>
<dbReference type="Proteomes" id="UP000822688">
    <property type="component" value="Chromosome V"/>
</dbReference>
<sequence>MHIEKNVAATAVGFLLGESDTIAVRKDMEDANCMHHLHLVRDEATSNFVKPAAPYLMTREKKRKEILPAVIRGAL</sequence>
<name>A0A8T0HKT7_CERPU</name>
<comment type="caution">
    <text evidence="1">The sequence shown here is derived from an EMBL/GenBank/DDBJ whole genome shotgun (WGS) entry which is preliminary data.</text>
</comment>
<evidence type="ECO:0000313" key="2">
    <source>
        <dbReference type="Proteomes" id="UP000822688"/>
    </source>
</evidence>
<gene>
    <name evidence="1" type="ORF">KC19_VG009000</name>
</gene>
<protein>
    <submittedName>
        <fullName evidence="1">Uncharacterized protein</fullName>
    </submittedName>
</protein>
<dbReference type="EMBL" id="CM026426">
    <property type="protein sequence ID" value="KAG0571405.1"/>
    <property type="molecule type" value="Genomic_DNA"/>
</dbReference>
<dbReference type="AlphaFoldDB" id="A0A8T0HKT7"/>
<evidence type="ECO:0000313" key="1">
    <source>
        <dbReference type="EMBL" id="KAG0571405.1"/>
    </source>
</evidence>
<keyword evidence="2" id="KW-1185">Reference proteome</keyword>
<organism evidence="1 2">
    <name type="scientific">Ceratodon purpureus</name>
    <name type="common">Fire moss</name>
    <name type="synonym">Dicranum purpureum</name>
    <dbReference type="NCBI Taxonomy" id="3225"/>
    <lineage>
        <taxon>Eukaryota</taxon>
        <taxon>Viridiplantae</taxon>
        <taxon>Streptophyta</taxon>
        <taxon>Embryophyta</taxon>
        <taxon>Bryophyta</taxon>
        <taxon>Bryophytina</taxon>
        <taxon>Bryopsida</taxon>
        <taxon>Dicranidae</taxon>
        <taxon>Pseudoditrichales</taxon>
        <taxon>Ditrichaceae</taxon>
        <taxon>Ceratodon</taxon>
    </lineage>
</organism>